<dbReference type="KEGG" id="sbf:JCM31447_25280"/>
<reference evidence="2 3" key="1">
    <citation type="submission" date="2018-12" db="EMBL/GenBank/DDBJ databases">
        <title>Rubrispira sanarue gen. nov., sp., nov., a member of the order Silvanigrellales, isolated from a brackish lake in Hamamatsu Japan.</title>
        <authorList>
            <person name="Maejima Y."/>
            <person name="Iino T."/>
            <person name="Muraguchi Y."/>
            <person name="Fukuda K."/>
            <person name="Nojiri H."/>
            <person name="Ohkuma M."/>
            <person name="Moriuchi R."/>
            <person name="Dohra H."/>
            <person name="Kimbara K."/>
            <person name="Shintani M."/>
        </authorList>
    </citation>
    <scope>NUCLEOTIDE SEQUENCE [LARGE SCALE GENOMIC DNA]</scope>
    <source>
        <strain evidence="2 3">RF1110005</strain>
    </source>
</reference>
<name>A0A4P2VM98_FLUSA</name>
<dbReference type="OrthoDB" id="5679686at2"/>
<sequence length="230" mass="26438">MKIKQLLKEMFYNLDLKVVNIKPHLKLELYEKMAPIFNKITPFGKLNFSCPNSLTCWRVDTLLEKEPDTIDWIPSFKECNILYDIGANIGLYSICAGKKGVAVFAVEPESQNYALLNQNIFSNNLHNKVTGYNFAISNLKKSDKLYIKNMTYGGALNNFGHNEDFNKNVFNEEFQQESISYFVDNLIEVLSFPTPTYIKIDVDGLEAKNGPFKDIFNFTFSRESNNSYTL</sequence>
<evidence type="ECO:0000259" key="1">
    <source>
        <dbReference type="Pfam" id="PF05050"/>
    </source>
</evidence>
<dbReference type="PANTHER" id="PTHR34203">
    <property type="entry name" value="METHYLTRANSFERASE, FKBM FAMILY PROTEIN"/>
    <property type="match status" value="1"/>
</dbReference>
<dbReference type="EMBL" id="AP019368">
    <property type="protein sequence ID" value="BBH54071.1"/>
    <property type="molecule type" value="Genomic_DNA"/>
</dbReference>
<evidence type="ECO:0000313" key="2">
    <source>
        <dbReference type="EMBL" id="BBH54071.1"/>
    </source>
</evidence>
<dbReference type="InterPro" id="IPR006342">
    <property type="entry name" value="FkbM_mtfrase"/>
</dbReference>
<proteinExistence type="predicted"/>
<dbReference type="InterPro" id="IPR052514">
    <property type="entry name" value="SAM-dependent_MTase"/>
</dbReference>
<dbReference type="RefSeq" id="WP_130611134.1">
    <property type="nucleotide sequence ID" value="NZ_AP019368.1"/>
</dbReference>
<keyword evidence="3" id="KW-1185">Reference proteome</keyword>
<dbReference type="NCBIfam" id="TIGR01444">
    <property type="entry name" value="fkbM_fam"/>
    <property type="match status" value="1"/>
</dbReference>
<evidence type="ECO:0000313" key="3">
    <source>
        <dbReference type="Proteomes" id="UP000291236"/>
    </source>
</evidence>
<protein>
    <recommendedName>
        <fullName evidence="1">Methyltransferase FkbM domain-containing protein</fullName>
    </recommendedName>
</protein>
<dbReference type="Proteomes" id="UP000291236">
    <property type="component" value="Chromosome"/>
</dbReference>
<dbReference type="InterPro" id="IPR029063">
    <property type="entry name" value="SAM-dependent_MTases_sf"/>
</dbReference>
<dbReference type="PANTHER" id="PTHR34203:SF15">
    <property type="entry name" value="SLL1173 PROTEIN"/>
    <property type="match status" value="1"/>
</dbReference>
<dbReference type="Pfam" id="PF05050">
    <property type="entry name" value="Methyltransf_21"/>
    <property type="match status" value="1"/>
</dbReference>
<gene>
    <name evidence="2" type="ORF">JCM31447_25280</name>
</gene>
<accession>A0A4P2VM98</accession>
<dbReference type="SUPFAM" id="SSF53335">
    <property type="entry name" value="S-adenosyl-L-methionine-dependent methyltransferases"/>
    <property type="match status" value="1"/>
</dbReference>
<dbReference type="AlphaFoldDB" id="A0A4P2VM98"/>
<organism evidence="2 3">
    <name type="scientific">Fluviispira sanaruensis</name>
    <dbReference type="NCBI Taxonomy" id="2493639"/>
    <lineage>
        <taxon>Bacteria</taxon>
        <taxon>Pseudomonadati</taxon>
        <taxon>Bdellovibrionota</taxon>
        <taxon>Oligoflexia</taxon>
        <taxon>Silvanigrellales</taxon>
        <taxon>Silvanigrellaceae</taxon>
        <taxon>Fluviispira</taxon>
    </lineage>
</organism>
<dbReference type="Gene3D" id="3.40.50.150">
    <property type="entry name" value="Vaccinia Virus protein VP39"/>
    <property type="match status" value="1"/>
</dbReference>
<feature type="domain" description="Methyltransferase FkbM" evidence="1">
    <location>
        <begin position="84"/>
        <end position="207"/>
    </location>
</feature>